<evidence type="ECO:0000313" key="11">
    <source>
        <dbReference type="EMBL" id="GGY70071.1"/>
    </source>
</evidence>
<feature type="transmembrane region" description="Helical" evidence="8">
    <location>
        <begin position="393"/>
        <end position="413"/>
    </location>
</feature>
<keyword evidence="3 8" id="KW-0812">Transmembrane</keyword>
<dbReference type="PANTHER" id="PTHR32309">
    <property type="entry name" value="TYROSINE-PROTEIN KINASE"/>
    <property type="match status" value="1"/>
</dbReference>
<dbReference type="InterPro" id="IPR032807">
    <property type="entry name" value="GNVR"/>
</dbReference>
<evidence type="ECO:0000256" key="8">
    <source>
        <dbReference type="SAM" id="Phobius"/>
    </source>
</evidence>
<sequence>MSLSSLLRILLARWWITAALVVVCVGAISVVSMFMPQKYVATTELIMEGKVQDRVTGESVSARSGYMSTQTEIIRSRRVSARVYEYLPEDIRALVDQRAAEEQSEGSVNPAGWLSGYIRRNLTVEPGKDSSVMTISLMAEDPEVAAGALNSLSAAYIDTSIELRTDPARRFSRWYQDQLDVLRANLREARQKFSGFQQEHGIVGMNEQLDLENTRLAELSSRLVEAQDQSTQDQLRQGEGADSSIPNGATIQKLRSELSSAQAELEDMSTRYGERHPEYRRQLSEVQALRGSLARERGIAARSLESTADVSESRLQELQQAFDRQKQRVLSLKAKRDELDLLQQEVQMAQEAYNAASGRAQSNSLESRLAETSVTVLNEAIPPSLPSSPNIKLNLVIATVLGFLLGVALSLLLELANRRVRSRFDIEETLGIPVLAYLPDTAGTYRQKEARTV</sequence>
<dbReference type="PANTHER" id="PTHR32309:SF13">
    <property type="entry name" value="FERRIC ENTEROBACTIN TRANSPORT PROTEIN FEPE"/>
    <property type="match status" value="1"/>
</dbReference>
<evidence type="ECO:0000256" key="5">
    <source>
        <dbReference type="ARBA" id="ARBA00023136"/>
    </source>
</evidence>
<feature type="domain" description="Tyrosine-protein kinase G-rich" evidence="10">
    <location>
        <begin position="339"/>
        <end position="412"/>
    </location>
</feature>
<protein>
    <recommendedName>
        <fullName evidence="13">Chain length determinant protein EpsF</fullName>
    </recommendedName>
</protein>
<dbReference type="InterPro" id="IPR003856">
    <property type="entry name" value="LPS_length_determ_N"/>
</dbReference>
<evidence type="ECO:0000256" key="6">
    <source>
        <dbReference type="SAM" id="Coils"/>
    </source>
</evidence>
<dbReference type="InterPro" id="IPR050445">
    <property type="entry name" value="Bact_polysacc_biosynth/exp"/>
</dbReference>
<keyword evidence="6" id="KW-0175">Coiled coil</keyword>
<evidence type="ECO:0000256" key="7">
    <source>
        <dbReference type="SAM" id="MobiDB-lite"/>
    </source>
</evidence>
<evidence type="ECO:0000259" key="10">
    <source>
        <dbReference type="Pfam" id="PF13807"/>
    </source>
</evidence>
<evidence type="ECO:0000256" key="3">
    <source>
        <dbReference type="ARBA" id="ARBA00022692"/>
    </source>
</evidence>
<keyword evidence="12" id="KW-1185">Reference proteome</keyword>
<evidence type="ECO:0000256" key="1">
    <source>
        <dbReference type="ARBA" id="ARBA00004651"/>
    </source>
</evidence>
<proteinExistence type="predicted"/>
<keyword evidence="5 8" id="KW-0472">Membrane</keyword>
<feature type="transmembrane region" description="Helical" evidence="8">
    <location>
        <begin position="12"/>
        <end position="35"/>
    </location>
</feature>
<gene>
    <name evidence="11" type="ORF">GCM10007071_16260</name>
</gene>
<feature type="region of interest" description="Disordered" evidence="7">
    <location>
        <begin position="223"/>
        <end position="279"/>
    </location>
</feature>
<dbReference type="Proteomes" id="UP000601597">
    <property type="component" value="Unassembled WGS sequence"/>
</dbReference>
<feature type="coiled-coil region" evidence="6">
    <location>
        <begin position="301"/>
        <end position="359"/>
    </location>
</feature>
<dbReference type="RefSeq" id="WP_189575279.1">
    <property type="nucleotide sequence ID" value="NZ_BMXV01000003.1"/>
</dbReference>
<evidence type="ECO:0008006" key="13">
    <source>
        <dbReference type="Google" id="ProtNLM"/>
    </source>
</evidence>
<keyword evidence="4 8" id="KW-1133">Transmembrane helix</keyword>
<evidence type="ECO:0000313" key="12">
    <source>
        <dbReference type="Proteomes" id="UP000601597"/>
    </source>
</evidence>
<dbReference type="EMBL" id="BMXV01000003">
    <property type="protein sequence ID" value="GGY70071.1"/>
    <property type="molecule type" value="Genomic_DNA"/>
</dbReference>
<evidence type="ECO:0000256" key="4">
    <source>
        <dbReference type="ARBA" id="ARBA00022989"/>
    </source>
</evidence>
<evidence type="ECO:0000256" key="2">
    <source>
        <dbReference type="ARBA" id="ARBA00022475"/>
    </source>
</evidence>
<evidence type="ECO:0000259" key="9">
    <source>
        <dbReference type="Pfam" id="PF02706"/>
    </source>
</evidence>
<organism evidence="11 12">
    <name type="scientific">Marinobacter zhanjiangensis</name>
    <dbReference type="NCBI Taxonomy" id="578215"/>
    <lineage>
        <taxon>Bacteria</taxon>
        <taxon>Pseudomonadati</taxon>
        <taxon>Pseudomonadota</taxon>
        <taxon>Gammaproteobacteria</taxon>
        <taxon>Pseudomonadales</taxon>
        <taxon>Marinobacteraceae</taxon>
        <taxon>Marinobacter</taxon>
    </lineage>
</organism>
<feature type="compositionally biased region" description="Basic and acidic residues" evidence="7">
    <location>
        <begin position="268"/>
        <end position="279"/>
    </location>
</feature>
<reference evidence="12" key="1">
    <citation type="journal article" date="2019" name="Int. J. Syst. Evol. Microbiol.">
        <title>The Global Catalogue of Microorganisms (GCM) 10K type strain sequencing project: providing services to taxonomists for standard genome sequencing and annotation.</title>
        <authorList>
            <consortium name="The Broad Institute Genomics Platform"/>
            <consortium name="The Broad Institute Genome Sequencing Center for Infectious Disease"/>
            <person name="Wu L."/>
            <person name="Ma J."/>
        </authorList>
    </citation>
    <scope>NUCLEOTIDE SEQUENCE [LARGE SCALE GENOMIC DNA]</scope>
    <source>
        <strain evidence="12">KCTC 22280</strain>
    </source>
</reference>
<comment type="caution">
    <text evidence="11">The sequence shown here is derived from an EMBL/GenBank/DDBJ whole genome shotgun (WGS) entry which is preliminary data.</text>
</comment>
<keyword evidence="2" id="KW-1003">Cell membrane</keyword>
<feature type="domain" description="Polysaccharide chain length determinant N-terminal" evidence="9">
    <location>
        <begin position="2"/>
        <end position="83"/>
    </location>
</feature>
<dbReference type="Pfam" id="PF13807">
    <property type="entry name" value="GNVR"/>
    <property type="match status" value="1"/>
</dbReference>
<dbReference type="Pfam" id="PF02706">
    <property type="entry name" value="Wzz"/>
    <property type="match status" value="1"/>
</dbReference>
<comment type="subcellular location">
    <subcellularLocation>
        <location evidence="1">Cell membrane</location>
        <topology evidence="1">Multi-pass membrane protein</topology>
    </subcellularLocation>
</comment>
<accession>A0ABQ3B0U2</accession>
<name>A0ABQ3B0U2_9GAMM</name>